<dbReference type="KEGG" id="api:115033411"/>
<dbReference type="AlphaFoldDB" id="A0A8R2JM71"/>
<reference evidence="9" key="2">
    <citation type="submission" date="2022-06" db="UniProtKB">
        <authorList>
            <consortium name="EnsemblMetazoa"/>
        </authorList>
    </citation>
    <scope>IDENTIFICATION</scope>
</reference>
<keyword evidence="7" id="KW-0539">Nucleus</keyword>
<keyword evidence="5" id="KW-0479">Metal-binding</keyword>
<protein>
    <recommendedName>
        <fullName evidence="8">DDE Tnp4 domain-containing protein</fullName>
    </recommendedName>
</protein>
<evidence type="ECO:0000256" key="7">
    <source>
        <dbReference type="ARBA" id="ARBA00023242"/>
    </source>
</evidence>
<keyword evidence="4" id="KW-0540">Nuclease</keyword>
<dbReference type="EnsemblMetazoa" id="XM_029485850.1">
    <property type="protein sequence ID" value="XP_029341710.1"/>
    <property type="gene ID" value="LOC115033411"/>
</dbReference>
<comment type="similarity">
    <text evidence="3">Belongs to the HARBI1 family.</text>
</comment>
<comment type="subcellular location">
    <subcellularLocation>
        <location evidence="2">Nucleus</location>
    </subcellularLocation>
</comment>
<dbReference type="Proteomes" id="UP000007819">
    <property type="component" value="Chromosome X"/>
</dbReference>
<evidence type="ECO:0000256" key="5">
    <source>
        <dbReference type="ARBA" id="ARBA00022723"/>
    </source>
</evidence>
<dbReference type="InterPro" id="IPR045249">
    <property type="entry name" value="HARBI1-like"/>
</dbReference>
<dbReference type="PANTHER" id="PTHR22930">
    <property type="match status" value="1"/>
</dbReference>
<evidence type="ECO:0000256" key="6">
    <source>
        <dbReference type="ARBA" id="ARBA00022801"/>
    </source>
</evidence>
<evidence type="ECO:0000256" key="4">
    <source>
        <dbReference type="ARBA" id="ARBA00022722"/>
    </source>
</evidence>
<dbReference type="OrthoDB" id="2570778at2759"/>
<organism evidence="9 10">
    <name type="scientific">Acyrthosiphon pisum</name>
    <name type="common">Pea aphid</name>
    <dbReference type="NCBI Taxonomy" id="7029"/>
    <lineage>
        <taxon>Eukaryota</taxon>
        <taxon>Metazoa</taxon>
        <taxon>Ecdysozoa</taxon>
        <taxon>Arthropoda</taxon>
        <taxon>Hexapoda</taxon>
        <taxon>Insecta</taxon>
        <taxon>Pterygota</taxon>
        <taxon>Neoptera</taxon>
        <taxon>Paraneoptera</taxon>
        <taxon>Hemiptera</taxon>
        <taxon>Sternorrhyncha</taxon>
        <taxon>Aphidomorpha</taxon>
        <taxon>Aphidoidea</taxon>
        <taxon>Aphididae</taxon>
        <taxon>Macrosiphini</taxon>
        <taxon>Acyrthosiphon</taxon>
    </lineage>
</organism>
<dbReference type="RefSeq" id="XP_029341710.1">
    <property type="nucleotide sequence ID" value="XM_029485850.1"/>
</dbReference>
<dbReference type="GeneID" id="115033411"/>
<dbReference type="GO" id="GO:0046872">
    <property type="term" value="F:metal ion binding"/>
    <property type="evidence" value="ECO:0007669"/>
    <property type="project" value="UniProtKB-KW"/>
</dbReference>
<dbReference type="InterPro" id="IPR027806">
    <property type="entry name" value="HARBI1_dom"/>
</dbReference>
<evidence type="ECO:0000259" key="8">
    <source>
        <dbReference type="Pfam" id="PF13359"/>
    </source>
</evidence>
<evidence type="ECO:0000256" key="3">
    <source>
        <dbReference type="ARBA" id="ARBA00006958"/>
    </source>
</evidence>
<dbReference type="GO" id="GO:0016787">
    <property type="term" value="F:hydrolase activity"/>
    <property type="evidence" value="ECO:0007669"/>
    <property type="project" value="UniProtKB-KW"/>
</dbReference>
<name>A0A8R2JM71_ACYPI</name>
<feature type="domain" description="DDE Tnp4" evidence="8">
    <location>
        <begin position="182"/>
        <end position="348"/>
    </location>
</feature>
<dbReference type="PANTHER" id="PTHR22930:SF269">
    <property type="entry name" value="NUCLEASE HARBI1-LIKE PROTEIN"/>
    <property type="match status" value="1"/>
</dbReference>
<proteinExistence type="inferred from homology"/>
<reference evidence="10" key="1">
    <citation type="submission" date="2010-06" db="EMBL/GenBank/DDBJ databases">
        <authorList>
            <person name="Jiang H."/>
            <person name="Abraham K."/>
            <person name="Ali S."/>
            <person name="Alsbrooks S.L."/>
            <person name="Anim B.N."/>
            <person name="Anosike U.S."/>
            <person name="Attaway T."/>
            <person name="Bandaranaike D.P."/>
            <person name="Battles P.K."/>
            <person name="Bell S.N."/>
            <person name="Bell A.V."/>
            <person name="Beltran B."/>
            <person name="Bickham C."/>
            <person name="Bustamante Y."/>
            <person name="Caleb T."/>
            <person name="Canada A."/>
            <person name="Cardenas V."/>
            <person name="Carter K."/>
            <person name="Chacko J."/>
            <person name="Chandrabose M.N."/>
            <person name="Chavez D."/>
            <person name="Chavez A."/>
            <person name="Chen L."/>
            <person name="Chu H.-S."/>
            <person name="Claassen K.J."/>
            <person name="Cockrell R."/>
            <person name="Collins M."/>
            <person name="Cooper J.A."/>
            <person name="Cree A."/>
            <person name="Curry S.M."/>
            <person name="Da Y."/>
            <person name="Dao M.D."/>
            <person name="Das B."/>
            <person name="Davila M.-L."/>
            <person name="Davy-Carroll L."/>
            <person name="Denson S."/>
            <person name="Dinh H."/>
            <person name="Ebong V.E."/>
            <person name="Edwards J.R."/>
            <person name="Egan A."/>
            <person name="El-Daye J."/>
            <person name="Escobedo L."/>
            <person name="Fernandez S."/>
            <person name="Fernando P.R."/>
            <person name="Flagg N."/>
            <person name="Forbes L.D."/>
            <person name="Fowler R.G."/>
            <person name="Fu Q."/>
            <person name="Gabisi R.A."/>
            <person name="Ganer J."/>
            <person name="Garbino Pronczuk A."/>
            <person name="Garcia R.M."/>
            <person name="Garner T."/>
            <person name="Garrett T.E."/>
            <person name="Gonzalez D.A."/>
            <person name="Hamid H."/>
            <person name="Hawkins E.S."/>
            <person name="Hirani K."/>
            <person name="Hogues M.E."/>
            <person name="Hollins B."/>
            <person name="Hsiao C.-H."/>
            <person name="Jabil R."/>
            <person name="James M.L."/>
            <person name="Jhangiani S.N."/>
            <person name="Johnson B."/>
            <person name="Johnson Q."/>
            <person name="Joshi V."/>
            <person name="Kalu J.B."/>
            <person name="Kam C."/>
            <person name="Kashfia A."/>
            <person name="Keebler J."/>
            <person name="Kisamo H."/>
            <person name="Kovar C.L."/>
            <person name="Lago L.A."/>
            <person name="Lai C.-Y."/>
            <person name="Laidlaw J."/>
            <person name="Lara F."/>
            <person name="Le T.-K."/>
            <person name="Lee S.L."/>
            <person name="Legall F.H."/>
            <person name="Lemon S.J."/>
            <person name="Lewis L.R."/>
            <person name="Li B."/>
            <person name="Liu Y."/>
            <person name="Liu Y.-S."/>
            <person name="Lopez J."/>
            <person name="Lozado R.J."/>
            <person name="Lu J."/>
            <person name="Madu R.C."/>
            <person name="Maheshwari M."/>
            <person name="Maheshwari R."/>
            <person name="Malloy K."/>
            <person name="Martinez E."/>
            <person name="Mathew T."/>
            <person name="Mercado I.C."/>
            <person name="Mercado C."/>
            <person name="Meyer B."/>
            <person name="Montgomery K."/>
            <person name="Morgan M.B."/>
            <person name="Munidasa M."/>
            <person name="Nazareth L.V."/>
            <person name="Nelson J."/>
            <person name="Ng B.M."/>
            <person name="Nguyen N.B."/>
            <person name="Nguyen P.Q."/>
            <person name="Nguyen T."/>
            <person name="Obregon M."/>
            <person name="Okwuonu G.O."/>
            <person name="Onwere C.G."/>
            <person name="Orozco G."/>
            <person name="Parra A."/>
            <person name="Patel S."/>
            <person name="Patil S."/>
            <person name="Perez A."/>
            <person name="Perez Y."/>
            <person name="Pham C."/>
            <person name="Primus E.L."/>
            <person name="Pu L.-L."/>
            <person name="Puazo M."/>
            <person name="Qin X."/>
            <person name="Quiroz J.B."/>
            <person name="Reese J."/>
            <person name="Richards S."/>
            <person name="Rives C.M."/>
            <person name="Robberts R."/>
            <person name="Ruiz S.J."/>
            <person name="Ruiz M.J."/>
            <person name="Santibanez J."/>
            <person name="Schneider B.W."/>
            <person name="Sisson I."/>
            <person name="Smith M."/>
            <person name="Sodergren E."/>
            <person name="Song X.-Z."/>
            <person name="Song B.B."/>
            <person name="Summersgill H."/>
            <person name="Thelus R."/>
            <person name="Thornton R.D."/>
            <person name="Trejos Z.Y."/>
            <person name="Usmani K."/>
            <person name="Vattathil S."/>
            <person name="Villasana D."/>
            <person name="Walker D.L."/>
            <person name="Wang S."/>
            <person name="Wang K."/>
            <person name="White C.S."/>
            <person name="Williams A.C."/>
            <person name="Williamson J."/>
            <person name="Wilson K."/>
            <person name="Woghiren I.O."/>
            <person name="Woodworth J.R."/>
            <person name="Worley K.C."/>
            <person name="Wright R.A."/>
            <person name="Wu W."/>
            <person name="Young L."/>
            <person name="Zhang L."/>
            <person name="Zhang J."/>
            <person name="Zhu Y."/>
            <person name="Muzny D.M."/>
            <person name="Weinstock G."/>
            <person name="Gibbs R.A."/>
        </authorList>
    </citation>
    <scope>NUCLEOTIDE SEQUENCE [LARGE SCALE GENOMIC DNA]</scope>
    <source>
        <strain evidence="10">LSR1</strain>
    </source>
</reference>
<evidence type="ECO:0000313" key="9">
    <source>
        <dbReference type="EnsemblMetazoa" id="XP_029341710.1"/>
    </source>
</evidence>
<evidence type="ECO:0000313" key="10">
    <source>
        <dbReference type="Proteomes" id="UP000007819"/>
    </source>
</evidence>
<accession>A0A8R2JM71</accession>
<evidence type="ECO:0000256" key="2">
    <source>
        <dbReference type="ARBA" id="ARBA00004123"/>
    </source>
</evidence>
<keyword evidence="6" id="KW-0378">Hydrolase</keyword>
<keyword evidence="10" id="KW-1185">Reference proteome</keyword>
<dbReference type="Pfam" id="PF13359">
    <property type="entry name" value="DDE_Tnp_4"/>
    <property type="match status" value="1"/>
</dbReference>
<evidence type="ECO:0000256" key="1">
    <source>
        <dbReference type="ARBA" id="ARBA00001968"/>
    </source>
</evidence>
<dbReference type="GO" id="GO:0004518">
    <property type="term" value="F:nuclease activity"/>
    <property type="evidence" value="ECO:0007669"/>
    <property type="project" value="UniProtKB-KW"/>
</dbReference>
<dbReference type="GO" id="GO:0005634">
    <property type="term" value="C:nucleus"/>
    <property type="evidence" value="ECO:0007669"/>
    <property type="project" value="UniProtKB-SubCell"/>
</dbReference>
<comment type="cofactor">
    <cofactor evidence="1">
        <name>a divalent metal cation</name>
        <dbReference type="ChEBI" id="CHEBI:60240"/>
    </cofactor>
</comment>
<sequence length="416" mass="47890">MKDVFRHLFATMDVDSDSSDEEVITAYYYYRRNKKNRRFWVHPYLEKNFHHRLFIAARELNLSDTKFLCFYRMSKESYLYLVNLISPAINKQNTNMRECVNAEERILITLRYLGTGGTFASIAVYFGRGESTVGGIVTETVKVIWEVLEKTFMPIPSTEQWKGIANRFETLWNLPNCIGAINGKHVRIEKFPNSGSSNFNYKSYHSMVLMACCDADGLFTIIETGFPGRNSDGGIFSASAMKYWIQNAGLNIPPPTPLTYDENDSPFPYYFVADEAFPLLKYVMRPYPKRILDNVKRICNYRFSRGRKTIECTFGMACEKFAVLNGPIRIRDPENVNLVIKAACILHNYVRKKEGLQYTPTYSTSCESNNHIDVIPLPQNLTINITSSAAALRNYIANYFLTPQASLPWQWKYAIN</sequence>